<dbReference type="InterPro" id="IPR000731">
    <property type="entry name" value="SSD"/>
</dbReference>
<keyword evidence="4 6" id="KW-1133">Transmembrane helix</keyword>
<feature type="transmembrane region" description="Helical" evidence="6">
    <location>
        <begin position="305"/>
        <end position="326"/>
    </location>
</feature>
<name>A0A7Y0Q7L4_9GAMM</name>
<evidence type="ECO:0000256" key="1">
    <source>
        <dbReference type="ARBA" id="ARBA00004651"/>
    </source>
</evidence>
<organism evidence="8 9">
    <name type="scientific">Thalassotalea algicola</name>
    <dbReference type="NCBI Taxonomy" id="2716224"/>
    <lineage>
        <taxon>Bacteria</taxon>
        <taxon>Pseudomonadati</taxon>
        <taxon>Pseudomonadota</taxon>
        <taxon>Gammaproteobacteria</taxon>
        <taxon>Alteromonadales</taxon>
        <taxon>Colwelliaceae</taxon>
        <taxon>Thalassotalea</taxon>
    </lineage>
</organism>
<reference evidence="8 9" key="1">
    <citation type="submission" date="2020-04" db="EMBL/GenBank/DDBJ databases">
        <title>Thalassotalea sp. M1531, isolated from the surface of marine red alga.</title>
        <authorList>
            <person name="Pang L."/>
            <person name="Lu D.-C."/>
        </authorList>
    </citation>
    <scope>NUCLEOTIDE SEQUENCE [LARGE SCALE GENOMIC DNA]</scope>
    <source>
        <strain evidence="8 9">M1531</strain>
    </source>
</reference>
<comment type="caution">
    <text evidence="8">The sequence shown here is derived from an EMBL/GenBank/DDBJ whole genome shotgun (WGS) entry which is preliminary data.</text>
</comment>
<feature type="transmembrane region" description="Helical" evidence="6">
    <location>
        <begin position="673"/>
        <end position="693"/>
    </location>
</feature>
<evidence type="ECO:0000256" key="2">
    <source>
        <dbReference type="ARBA" id="ARBA00022475"/>
    </source>
</evidence>
<protein>
    <submittedName>
        <fullName evidence="8">MMPL family transporter</fullName>
    </submittedName>
</protein>
<dbReference type="Pfam" id="PF03176">
    <property type="entry name" value="MMPL"/>
    <property type="match status" value="2"/>
</dbReference>
<feature type="transmembrane region" description="Helical" evidence="6">
    <location>
        <begin position="203"/>
        <end position="227"/>
    </location>
</feature>
<dbReference type="PANTHER" id="PTHR33406">
    <property type="entry name" value="MEMBRANE PROTEIN MJ1562-RELATED"/>
    <property type="match status" value="1"/>
</dbReference>
<dbReference type="InterPro" id="IPR004869">
    <property type="entry name" value="MMPL_dom"/>
</dbReference>
<accession>A0A7Y0Q7L4</accession>
<dbReference type="GO" id="GO:0005886">
    <property type="term" value="C:plasma membrane"/>
    <property type="evidence" value="ECO:0007669"/>
    <property type="project" value="UniProtKB-SubCell"/>
</dbReference>
<evidence type="ECO:0000256" key="5">
    <source>
        <dbReference type="ARBA" id="ARBA00023136"/>
    </source>
</evidence>
<dbReference type="PANTHER" id="PTHR33406:SF13">
    <property type="entry name" value="MEMBRANE PROTEIN YDFJ"/>
    <property type="match status" value="1"/>
</dbReference>
<feature type="transmembrane region" description="Helical" evidence="6">
    <location>
        <begin position="233"/>
        <end position="253"/>
    </location>
</feature>
<feature type="transmembrane region" description="Helical" evidence="6">
    <location>
        <begin position="173"/>
        <end position="196"/>
    </location>
</feature>
<keyword evidence="9" id="KW-1185">Reference proteome</keyword>
<dbReference type="AlphaFoldDB" id="A0A7Y0Q7L4"/>
<feature type="transmembrane region" description="Helical" evidence="6">
    <location>
        <begin position="642"/>
        <end position="666"/>
    </location>
</feature>
<feature type="domain" description="SSD" evidence="7">
    <location>
        <begin position="201"/>
        <end position="328"/>
    </location>
</feature>
<evidence type="ECO:0000256" key="3">
    <source>
        <dbReference type="ARBA" id="ARBA00022692"/>
    </source>
</evidence>
<proteinExistence type="predicted"/>
<dbReference type="Proteomes" id="UP000568664">
    <property type="component" value="Unassembled WGS sequence"/>
</dbReference>
<evidence type="ECO:0000313" key="9">
    <source>
        <dbReference type="Proteomes" id="UP000568664"/>
    </source>
</evidence>
<evidence type="ECO:0000313" key="8">
    <source>
        <dbReference type="EMBL" id="NMP32331.1"/>
    </source>
</evidence>
<gene>
    <name evidence="8" type="ORF">HII17_12235</name>
</gene>
<dbReference type="EMBL" id="JABBXH010000004">
    <property type="protein sequence ID" value="NMP32331.1"/>
    <property type="molecule type" value="Genomic_DNA"/>
</dbReference>
<feature type="transmembrane region" description="Helical" evidence="6">
    <location>
        <begin position="752"/>
        <end position="770"/>
    </location>
</feature>
<keyword evidence="3 6" id="KW-0812">Transmembrane</keyword>
<keyword evidence="2" id="KW-1003">Cell membrane</keyword>
<feature type="transmembrane region" description="Helical" evidence="6">
    <location>
        <begin position="699"/>
        <end position="720"/>
    </location>
</feature>
<dbReference type="PROSITE" id="PS50156">
    <property type="entry name" value="SSD"/>
    <property type="match status" value="1"/>
</dbReference>
<feature type="transmembrane region" description="Helical" evidence="6">
    <location>
        <begin position="274"/>
        <end position="293"/>
    </location>
</feature>
<dbReference type="SUPFAM" id="SSF82866">
    <property type="entry name" value="Multidrug efflux transporter AcrB transmembrane domain"/>
    <property type="match status" value="2"/>
</dbReference>
<comment type="subcellular location">
    <subcellularLocation>
        <location evidence="1">Cell membrane</location>
        <topology evidence="1">Multi-pass membrane protein</topology>
    </subcellularLocation>
</comment>
<evidence type="ECO:0000256" key="6">
    <source>
        <dbReference type="SAM" id="Phobius"/>
    </source>
</evidence>
<dbReference type="InterPro" id="IPR050545">
    <property type="entry name" value="Mycobact_MmpL"/>
</dbReference>
<keyword evidence="5 6" id="KW-0472">Membrane</keyword>
<dbReference type="Gene3D" id="1.20.1640.10">
    <property type="entry name" value="Multidrug efflux transporter AcrB transmembrane domain"/>
    <property type="match status" value="2"/>
</dbReference>
<evidence type="ECO:0000256" key="4">
    <source>
        <dbReference type="ARBA" id="ARBA00022989"/>
    </source>
</evidence>
<evidence type="ECO:0000259" key="7">
    <source>
        <dbReference type="PROSITE" id="PS50156"/>
    </source>
</evidence>
<feature type="transmembrane region" description="Helical" evidence="6">
    <location>
        <begin position="776"/>
        <end position="799"/>
    </location>
</feature>
<sequence length="808" mass="89879">MLSREAPARVFHNQTKSKFTMHDMVVIGAVSNESVFTQARLSDINKVSNFVLSLDGVIKQDLLALNVVDNIKQERNEQDENLGIRFEYLMKQSPHSEEEAKAVKHAVKRLPMLDNTLVSGDDKAVAIYVPIKSKDLSYSIAEQVREFTNNLDSTLQFYITGLPVAEDQFGYEMFVQMGVAAPLAGVAIFLLLWYFFRNFPLIFAPMIVAMATVVITMGSLIGMGFTVHIMSSMIAIFLMPIAVVDSVHILSEFSEHYKKGDDVKATLKKVMSHLYTPMLYTSVTSAVGFYSLMLTPIPPVKVFGAFIGSGILLAFVLTIIFIPAYVSRLSEQTLERLHLAVSRLERKSALSKTLLVLGGFAQNKAKLILMSFIAVFVFSIEGINRIEINDNPTNWFKTDHEIRVADKTLNAHFAGTYDAWLVLDTSLNKEEINATQLTELLAPLVTASVVNKNLAQELTLASKGKQLFSEQLLVQLDDLSFDADEKYQTQISKIIALVDYELTKQKTFMQPDMLNWIAKLQSELINTGLVGKVNSLADIVRTVNRELFSGNEEDFVIPASASGVAQTLLQYQSSHRPKDLWHFVTKDYTSSLLWLQMTSGDNQHTTQVVQWVENYVAANPAPIDINVNWAGKSYLNIVWQDAMVSGMLDSLLSSFAIVFLMMVLLFRSVKYGVLAMLPLTFTITMIYGLIGWLGKSYDMPIAVLSALTLGLSIDFAIHFLQRTRELEIKLGSLLIALQAMFNEPSRAISRNAIVIAIGFTPLLLSPLVPYVTVGAFLASIMAISALVTLILLPACLTLLNGNSLRRKL</sequence>